<evidence type="ECO:0000313" key="2">
    <source>
        <dbReference type="Proteomes" id="UP001595699"/>
    </source>
</evidence>
<dbReference type="EMBL" id="JBHRZH010000041">
    <property type="protein sequence ID" value="MFC3765650.1"/>
    <property type="molecule type" value="Genomic_DNA"/>
</dbReference>
<comment type="caution">
    <text evidence="1">The sequence shown here is derived from an EMBL/GenBank/DDBJ whole genome shotgun (WGS) entry which is preliminary data.</text>
</comment>
<proteinExistence type="predicted"/>
<keyword evidence="2" id="KW-1185">Reference proteome</keyword>
<evidence type="ECO:0000313" key="1">
    <source>
        <dbReference type="EMBL" id="MFC3765650.1"/>
    </source>
</evidence>
<evidence type="ECO:0008006" key="3">
    <source>
        <dbReference type="Google" id="ProtNLM"/>
    </source>
</evidence>
<accession>A0ABV7YJW1</accession>
<gene>
    <name evidence="1" type="ORF">ACFOUW_32780</name>
</gene>
<protein>
    <recommendedName>
        <fullName evidence="3">tRNA-guanine(15) transglycosylase-like domain-containing protein</fullName>
    </recommendedName>
</protein>
<name>A0ABV7YJW1_9ACTN</name>
<dbReference type="Proteomes" id="UP001595699">
    <property type="component" value="Unassembled WGS sequence"/>
</dbReference>
<sequence length="360" mass="39176">MAIGATVAKVGTRRGVVSAYVSGESLELVREARRIAGRVTLVGKSGLKAITQLSRARDLENVDLDPGTYVGRSDPPEGLLPLDWDELRLDWEKQQRLHRLDVVRAEGTFVPKGDFDALREAFTKTVDAGAVRVVSLHGWWLHSAGLQDLLVLVRHCDEALGFVLAGLFDPLEAAGAVDGLRELLDEASPTARRVELLRTDLAGIGFAAAGGALGSIGLGTSSRHHGLPLLRQAREAYEQRKGIPRVFVPALLAWKKGTELGALAPFDGAGITNCSCLPCDGRDLLRFDQEYKGNLPAGVREDARAHDLYTVFELAKTVLNSRDPLATWVEECRRAERVALGIHSAYRIDLTVPPSVRAWK</sequence>
<reference evidence="2" key="1">
    <citation type="journal article" date="2019" name="Int. J. Syst. Evol. Microbiol.">
        <title>The Global Catalogue of Microorganisms (GCM) 10K type strain sequencing project: providing services to taxonomists for standard genome sequencing and annotation.</title>
        <authorList>
            <consortium name="The Broad Institute Genomics Platform"/>
            <consortium name="The Broad Institute Genome Sequencing Center for Infectious Disease"/>
            <person name="Wu L."/>
            <person name="Ma J."/>
        </authorList>
    </citation>
    <scope>NUCLEOTIDE SEQUENCE [LARGE SCALE GENOMIC DNA]</scope>
    <source>
        <strain evidence="2">CGMCC 4.7241</strain>
    </source>
</reference>
<dbReference type="RefSeq" id="WP_205116471.1">
    <property type="nucleotide sequence ID" value="NZ_JAFBCM010000001.1"/>
</dbReference>
<organism evidence="1 2">
    <name type="scientific">Tenggerimyces flavus</name>
    <dbReference type="NCBI Taxonomy" id="1708749"/>
    <lineage>
        <taxon>Bacteria</taxon>
        <taxon>Bacillati</taxon>
        <taxon>Actinomycetota</taxon>
        <taxon>Actinomycetes</taxon>
        <taxon>Propionibacteriales</taxon>
        <taxon>Nocardioidaceae</taxon>
        <taxon>Tenggerimyces</taxon>
    </lineage>
</organism>